<keyword evidence="5" id="KW-1185">Reference proteome</keyword>
<accession>A0A2A2MJD1</accession>
<dbReference type="CDD" id="cd12164">
    <property type="entry name" value="GDH_like_2"/>
    <property type="match status" value="1"/>
</dbReference>
<feature type="domain" description="D-isomer specific 2-hydroxyacid dehydrogenase NAD-binding" evidence="3">
    <location>
        <begin position="106"/>
        <end position="278"/>
    </location>
</feature>
<evidence type="ECO:0000259" key="3">
    <source>
        <dbReference type="Pfam" id="PF02826"/>
    </source>
</evidence>
<dbReference type="PANTHER" id="PTHR43333">
    <property type="entry name" value="2-HACID_DH_C DOMAIN-CONTAINING PROTEIN"/>
    <property type="match status" value="1"/>
</dbReference>
<dbReference type="OrthoDB" id="9787219at2"/>
<evidence type="ECO:0000313" key="5">
    <source>
        <dbReference type="Proteomes" id="UP000218796"/>
    </source>
</evidence>
<dbReference type="PANTHER" id="PTHR43333:SF1">
    <property type="entry name" value="D-ISOMER SPECIFIC 2-HYDROXYACID DEHYDROGENASE NAD-BINDING DOMAIN-CONTAINING PROTEIN"/>
    <property type="match status" value="1"/>
</dbReference>
<keyword evidence="4" id="KW-0670">Pyruvate</keyword>
<sequence>MNIIYYHPFFNAQLWLDGMRKRLPEANIRQWQPGDDKPADYALVWQPPFEMLASRQDLRGVFALGAGVDAILAQERAHPGTLPQGVPLVRLEDTGMALQMEEYAAAVALRYFRRFDEYEQQQREGVWKYLAPHDASQFVVGVLGAGVLGGKVAERLASFGLQVRCWSRTEKHYSGVKSFYGKGQFASFLQGTQLLINLLPNTPETVGILDRSLFAQLNAGAYIINLARGAHMKEDDLLAALESGQVAAATLDVFAKEPLAPEHPFWKHPRVTITPHIAAITLPEVAMDYVAQNIRAIEAGNTPEGVVNMDLGY</sequence>
<comment type="caution">
    <text evidence="4">The sequence shown here is derived from an EMBL/GenBank/DDBJ whole genome shotgun (WGS) entry which is preliminary data.</text>
</comment>
<dbReference type="Proteomes" id="UP000218796">
    <property type="component" value="Unassembled WGS sequence"/>
</dbReference>
<dbReference type="NCBIfam" id="NF012013">
    <property type="entry name" value="PRK15469.1"/>
    <property type="match status" value="1"/>
</dbReference>
<dbReference type="SUPFAM" id="SSF51735">
    <property type="entry name" value="NAD(P)-binding Rossmann-fold domains"/>
    <property type="match status" value="1"/>
</dbReference>
<organism evidence="4 5">
    <name type="scientific">Hafnia paralvei</name>
    <dbReference type="NCBI Taxonomy" id="546367"/>
    <lineage>
        <taxon>Bacteria</taxon>
        <taxon>Pseudomonadati</taxon>
        <taxon>Pseudomonadota</taxon>
        <taxon>Gammaproteobacteria</taxon>
        <taxon>Enterobacterales</taxon>
        <taxon>Hafniaceae</taxon>
        <taxon>Hafnia</taxon>
    </lineage>
</organism>
<gene>
    <name evidence="4" type="ORF">CJD50_04655</name>
</gene>
<dbReference type="GO" id="GO:0051287">
    <property type="term" value="F:NAD binding"/>
    <property type="evidence" value="ECO:0007669"/>
    <property type="project" value="InterPro"/>
</dbReference>
<dbReference type="InterPro" id="IPR036291">
    <property type="entry name" value="NAD(P)-bd_dom_sf"/>
</dbReference>
<evidence type="ECO:0000313" key="4">
    <source>
        <dbReference type="EMBL" id="PAV98753.1"/>
    </source>
</evidence>
<dbReference type="Gene3D" id="3.40.50.720">
    <property type="entry name" value="NAD(P)-binding Rossmann-like Domain"/>
    <property type="match status" value="2"/>
</dbReference>
<evidence type="ECO:0000256" key="2">
    <source>
        <dbReference type="ARBA" id="ARBA00023027"/>
    </source>
</evidence>
<dbReference type="InterPro" id="IPR006140">
    <property type="entry name" value="D-isomer_DH_NAD-bd"/>
</dbReference>
<dbReference type="RefSeq" id="WP_039187688.1">
    <property type="nucleotide sequence ID" value="NZ_CAUFSP010000001.1"/>
</dbReference>
<keyword evidence="1" id="KW-0560">Oxidoreductase</keyword>
<dbReference type="EMBL" id="NQMS01000001">
    <property type="protein sequence ID" value="PAV98753.1"/>
    <property type="molecule type" value="Genomic_DNA"/>
</dbReference>
<evidence type="ECO:0000256" key="1">
    <source>
        <dbReference type="ARBA" id="ARBA00023002"/>
    </source>
</evidence>
<proteinExistence type="predicted"/>
<protein>
    <submittedName>
        <fullName evidence="4">Glyoxylate/hydroxypyruvate reductase A</fullName>
    </submittedName>
</protein>
<keyword evidence="2" id="KW-0520">NAD</keyword>
<name>A0A2A2MJD1_9GAMM</name>
<dbReference type="Pfam" id="PF02826">
    <property type="entry name" value="2-Hacid_dh_C"/>
    <property type="match status" value="1"/>
</dbReference>
<dbReference type="AlphaFoldDB" id="A0A2A2MJD1"/>
<dbReference type="GO" id="GO:0016491">
    <property type="term" value="F:oxidoreductase activity"/>
    <property type="evidence" value="ECO:0007669"/>
    <property type="project" value="UniProtKB-KW"/>
</dbReference>
<reference evidence="4 5" key="1">
    <citation type="submission" date="2017-08" db="EMBL/GenBank/DDBJ databases">
        <title>Draft Genome Sequence of Hafnia alvei CITHA-6 Isolated from Raw Bovine Milk.</title>
        <authorList>
            <person name="Culligan E.P."/>
            <person name="Mcsweeney A."/>
            <person name="O'Doherty C."/>
            <person name="Gleeson E."/>
            <person name="O'Riordan D."/>
            <person name="Sleator R.D."/>
        </authorList>
    </citation>
    <scope>NUCLEOTIDE SEQUENCE [LARGE SCALE GENOMIC DNA]</scope>
    <source>
        <strain evidence="4 5">CITHA-6</strain>
    </source>
</reference>